<organism evidence="1 2">
    <name type="scientific">Heliobacterium chlorum</name>
    <dbReference type="NCBI Taxonomy" id="2698"/>
    <lineage>
        <taxon>Bacteria</taxon>
        <taxon>Bacillati</taxon>
        <taxon>Bacillota</taxon>
        <taxon>Clostridia</taxon>
        <taxon>Eubacteriales</taxon>
        <taxon>Heliobacteriaceae</taxon>
        <taxon>Heliobacterium</taxon>
    </lineage>
</organism>
<dbReference type="Proteomes" id="UP000617402">
    <property type="component" value="Unassembled WGS sequence"/>
</dbReference>
<dbReference type="RefSeq" id="WP_188038649.1">
    <property type="nucleotide sequence ID" value="NZ_JACVHF010000002.1"/>
</dbReference>
<proteinExistence type="predicted"/>
<protein>
    <submittedName>
        <fullName evidence="1">Uncharacterized protein</fullName>
    </submittedName>
</protein>
<evidence type="ECO:0000313" key="1">
    <source>
        <dbReference type="EMBL" id="MBC9783489.1"/>
    </source>
</evidence>
<name>A0ABR7T0W9_HELCL</name>
<accession>A0ABR7T0W9</accession>
<gene>
    <name evidence="1" type="ORF">H1S01_03055</name>
</gene>
<comment type="caution">
    <text evidence="1">The sequence shown here is derived from an EMBL/GenBank/DDBJ whole genome shotgun (WGS) entry which is preliminary data.</text>
</comment>
<evidence type="ECO:0000313" key="2">
    <source>
        <dbReference type="Proteomes" id="UP000617402"/>
    </source>
</evidence>
<sequence length="45" mass="4864">MAILLFETDSGTKTFDELTPEEIERAREVIQKGITAVIQAAAEAG</sequence>
<dbReference type="EMBL" id="JACVHF010000002">
    <property type="protein sequence ID" value="MBC9783489.1"/>
    <property type="molecule type" value="Genomic_DNA"/>
</dbReference>
<reference evidence="1 2" key="1">
    <citation type="submission" date="2020-07" db="EMBL/GenBank/DDBJ databases">
        <title>Draft whole-genome sequence of Heliobacterium chlorum DSM 3682, type strain.</title>
        <authorList>
            <person name="Kyndt J.A."/>
            <person name="Meyer T.E."/>
            <person name="Imhoff J.F."/>
        </authorList>
    </citation>
    <scope>NUCLEOTIDE SEQUENCE [LARGE SCALE GENOMIC DNA]</scope>
    <source>
        <strain evidence="1 2">DSM 3682</strain>
    </source>
</reference>
<keyword evidence="2" id="KW-1185">Reference proteome</keyword>